<reference evidence="1" key="1">
    <citation type="journal article" date="2020" name="Nature">
        <title>Giant virus diversity and host interactions through global metagenomics.</title>
        <authorList>
            <person name="Schulz F."/>
            <person name="Roux S."/>
            <person name="Paez-Espino D."/>
            <person name="Jungbluth S."/>
            <person name="Walsh D.A."/>
            <person name="Denef V.J."/>
            <person name="McMahon K.D."/>
            <person name="Konstantinidis K.T."/>
            <person name="Eloe-Fadrosh E.A."/>
            <person name="Kyrpides N.C."/>
            <person name="Woyke T."/>
        </authorList>
    </citation>
    <scope>NUCLEOTIDE SEQUENCE</scope>
    <source>
        <strain evidence="1">GVMAG-S-1038524-41</strain>
    </source>
</reference>
<protein>
    <submittedName>
        <fullName evidence="1">Uncharacterized protein</fullName>
    </submittedName>
</protein>
<evidence type="ECO:0000313" key="1">
    <source>
        <dbReference type="EMBL" id="QHU06776.1"/>
    </source>
</evidence>
<dbReference type="AlphaFoldDB" id="A0A6C0JPP5"/>
<dbReference type="EMBL" id="MN740667">
    <property type="protein sequence ID" value="QHU06776.1"/>
    <property type="molecule type" value="Genomic_DNA"/>
</dbReference>
<accession>A0A6C0JPP5</accession>
<name>A0A6C0JPP5_9ZZZZ</name>
<proteinExistence type="predicted"/>
<organism evidence="1">
    <name type="scientific">viral metagenome</name>
    <dbReference type="NCBI Taxonomy" id="1070528"/>
    <lineage>
        <taxon>unclassified sequences</taxon>
        <taxon>metagenomes</taxon>
        <taxon>organismal metagenomes</taxon>
    </lineage>
</organism>
<sequence>MSDSVELKIPIDLTILEAGVAGVRYEIFPYLLEEVKTQKELDDFGMDVIGDRYMMPICESVM</sequence>